<name>X1VAN4_9ZZZZ</name>
<proteinExistence type="predicted"/>
<sequence>MYDVVISGAGPSGSQNAEVLAKAGFKVALIEK</sequence>
<comment type="caution">
    <text evidence="1">The sequence shown here is derived from an EMBL/GenBank/DDBJ whole genome shotgun (WGS) entry which is preliminary data.</text>
</comment>
<dbReference type="InterPro" id="IPR036188">
    <property type="entry name" value="FAD/NAD-bd_sf"/>
</dbReference>
<evidence type="ECO:0000313" key="1">
    <source>
        <dbReference type="EMBL" id="GAJ02820.1"/>
    </source>
</evidence>
<protein>
    <recommendedName>
        <fullName evidence="2">FAD-binding domain-containing protein</fullName>
    </recommendedName>
</protein>
<dbReference type="Pfam" id="PF01946">
    <property type="entry name" value="Thi4"/>
    <property type="match status" value="1"/>
</dbReference>
<dbReference type="EMBL" id="BARW01032623">
    <property type="protein sequence ID" value="GAJ02820.1"/>
    <property type="molecule type" value="Genomic_DNA"/>
</dbReference>
<dbReference type="SUPFAM" id="SSF51905">
    <property type="entry name" value="FAD/NAD(P)-binding domain"/>
    <property type="match status" value="1"/>
</dbReference>
<evidence type="ECO:0008006" key="2">
    <source>
        <dbReference type="Google" id="ProtNLM"/>
    </source>
</evidence>
<dbReference type="Gene3D" id="3.50.50.60">
    <property type="entry name" value="FAD/NAD(P)-binding domain"/>
    <property type="match status" value="1"/>
</dbReference>
<dbReference type="AlphaFoldDB" id="X1VAN4"/>
<gene>
    <name evidence="1" type="ORF">S12H4_51593</name>
</gene>
<accession>X1VAN4</accession>
<feature type="non-terminal residue" evidence="1">
    <location>
        <position position="32"/>
    </location>
</feature>
<organism evidence="1">
    <name type="scientific">marine sediment metagenome</name>
    <dbReference type="NCBI Taxonomy" id="412755"/>
    <lineage>
        <taxon>unclassified sequences</taxon>
        <taxon>metagenomes</taxon>
        <taxon>ecological metagenomes</taxon>
    </lineage>
</organism>
<reference evidence="1" key="1">
    <citation type="journal article" date="2014" name="Front. Microbiol.">
        <title>High frequency of phylogenetically diverse reductive dehalogenase-homologous genes in deep subseafloor sedimentary metagenomes.</title>
        <authorList>
            <person name="Kawai M."/>
            <person name="Futagami T."/>
            <person name="Toyoda A."/>
            <person name="Takaki Y."/>
            <person name="Nishi S."/>
            <person name="Hori S."/>
            <person name="Arai W."/>
            <person name="Tsubouchi T."/>
            <person name="Morono Y."/>
            <person name="Uchiyama I."/>
            <person name="Ito T."/>
            <person name="Fujiyama A."/>
            <person name="Inagaki F."/>
            <person name="Takami H."/>
        </authorList>
    </citation>
    <scope>NUCLEOTIDE SEQUENCE</scope>
    <source>
        <strain evidence="1">Expedition CK06-06</strain>
    </source>
</reference>